<keyword evidence="13 15" id="KW-0460">Magnesium</keyword>
<dbReference type="GO" id="GO:0005737">
    <property type="term" value="C:cytoplasm"/>
    <property type="evidence" value="ECO:0007669"/>
    <property type="project" value="UniProtKB-SubCell"/>
</dbReference>
<evidence type="ECO:0000313" key="18">
    <source>
        <dbReference type="EMBL" id="TCO80436.1"/>
    </source>
</evidence>
<keyword evidence="7 15" id="KW-0507">mRNA processing</keyword>
<dbReference type="GO" id="GO:0042802">
    <property type="term" value="F:identical protein binding"/>
    <property type="evidence" value="ECO:0007669"/>
    <property type="project" value="UniProtKB-ARBA"/>
</dbReference>
<dbReference type="GO" id="GO:0046872">
    <property type="term" value="F:metal ion binding"/>
    <property type="evidence" value="ECO:0007669"/>
    <property type="project" value="UniProtKB-KW"/>
</dbReference>
<keyword evidence="9 15" id="KW-0540">Nuclease</keyword>
<dbReference type="SMART" id="SM00358">
    <property type="entry name" value="DSRM"/>
    <property type="match status" value="1"/>
</dbReference>
<dbReference type="SMART" id="SM00535">
    <property type="entry name" value="RIBOc"/>
    <property type="match status" value="1"/>
</dbReference>
<dbReference type="SUPFAM" id="SSF69065">
    <property type="entry name" value="RNase III domain-like"/>
    <property type="match status" value="1"/>
</dbReference>
<dbReference type="SUPFAM" id="SSF54768">
    <property type="entry name" value="dsRNA-binding domain-like"/>
    <property type="match status" value="1"/>
</dbReference>
<evidence type="ECO:0000259" key="17">
    <source>
        <dbReference type="PROSITE" id="PS50142"/>
    </source>
</evidence>
<feature type="binding site" evidence="15">
    <location>
        <position position="116"/>
    </location>
    <ligand>
        <name>Mg(2+)</name>
        <dbReference type="ChEBI" id="CHEBI:18420"/>
    </ligand>
</feature>
<proteinExistence type="inferred from homology"/>
<dbReference type="EMBL" id="SLWY01000014">
    <property type="protein sequence ID" value="TCO80436.1"/>
    <property type="molecule type" value="Genomic_DNA"/>
</dbReference>
<comment type="function">
    <text evidence="15">Digests double-stranded RNA. Involved in the processing of primary rRNA transcript to yield the immediate precursors to the large and small rRNAs (23S and 16S). Processes some mRNAs, and tRNAs when they are encoded in the rRNA operon. Processes pre-crRNA and tracrRNA of type II CRISPR loci if present in the organism.</text>
</comment>
<keyword evidence="8 15" id="KW-0819">tRNA processing</keyword>
<evidence type="ECO:0000256" key="8">
    <source>
        <dbReference type="ARBA" id="ARBA00022694"/>
    </source>
</evidence>
<comment type="subcellular location">
    <subcellularLocation>
        <location evidence="2 15">Cytoplasm</location>
    </subcellularLocation>
</comment>
<dbReference type="CDD" id="cd00593">
    <property type="entry name" value="RIBOc"/>
    <property type="match status" value="1"/>
</dbReference>
<dbReference type="PROSITE" id="PS00517">
    <property type="entry name" value="RNASE_3_1"/>
    <property type="match status" value="1"/>
</dbReference>
<dbReference type="PROSITE" id="PS50137">
    <property type="entry name" value="DS_RBD"/>
    <property type="match status" value="1"/>
</dbReference>
<keyword evidence="11 15" id="KW-0255">Endonuclease</keyword>
<name>A0A4R2L8L8_9GAMM</name>
<sequence>MSAPRAQLQRTLGHGFADPALLDEALTHRSASGRNNERLEFLGDALLNAVIGEALYRRLPRANEGDLSRLRALLVKEDTLAEVAREFALGEHLRLGAGELKSGGHRRASILADALEALFGAIYLDSDFATCRAVILALFDARLRCLPEPAELKDPKTRLQEFRQARGESLPVYHVLGTAGEAHAQSFTVACELDDRRSVAVGTSRRKAEQEAARRLLEELESP</sequence>
<comment type="caution">
    <text evidence="18">The sequence shown here is derived from an EMBL/GenBank/DDBJ whole genome shotgun (WGS) entry which is preliminary data.</text>
</comment>
<dbReference type="GO" id="GO:0004525">
    <property type="term" value="F:ribonuclease III activity"/>
    <property type="evidence" value="ECO:0007669"/>
    <property type="project" value="UniProtKB-UniRule"/>
</dbReference>
<comment type="similarity">
    <text evidence="3">Belongs to the ribonuclease III family.</text>
</comment>
<feature type="domain" description="DRBM" evidence="16">
    <location>
        <begin position="154"/>
        <end position="222"/>
    </location>
</feature>
<comment type="catalytic activity">
    <reaction evidence="1 15">
        <text>Endonucleolytic cleavage to 5'-phosphomonoester.</text>
        <dbReference type="EC" id="3.1.26.3"/>
    </reaction>
</comment>
<comment type="cofactor">
    <cofactor evidence="15">
        <name>Mg(2+)</name>
        <dbReference type="ChEBI" id="CHEBI:18420"/>
    </cofactor>
</comment>
<dbReference type="EC" id="3.1.26.3" evidence="15"/>
<keyword evidence="12 15" id="KW-0378">Hydrolase</keyword>
<evidence type="ECO:0000256" key="10">
    <source>
        <dbReference type="ARBA" id="ARBA00022723"/>
    </source>
</evidence>
<feature type="binding site" evidence="15">
    <location>
        <position position="113"/>
    </location>
    <ligand>
        <name>Mg(2+)</name>
        <dbReference type="ChEBI" id="CHEBI:18420"/>
    </ligand>
</feature>
<keyword evidence="10 15" id="KW-0479">Metal-binding</keyword>
<dbReference type="InterPro" id="IPR036389">
    <property type="entry name" value="RNase_III_sf"/>
</dbReference>
<dbReference type="RefSeq" id="WP_132543544.1">
    <property type="nucleotide sequence ID" value="NZ_SLWY01000014.1"/>
</dbReference>
<reference evidence="18 19" key="1">
    <citation type="submission" date="2019-03" db="EMBL/GenBank/DDBJ databases">
        <title>Genomic Encyclopedia of Type Strains, Phase IV (KMG-IV): sequencing the most valuable type-strain genomes for metagenomic binning, comparative biology and taxonomic classification.</title>
        <authorList>
            <person name="Goeker M."/>
        </authorList>
    </citation>
    <scope>NUCLEOTIDE SEQUENCE [LARGE SCALE GENOMIC DNA]</scope>
    <source>
        <strain evidence="18 19">DSM 25287</strain>
    </source>
</reference>
<evidence type="ECO:0000256" key="7">
    <source>
        <dbReference type="ARBA" id="ARBA00022664"/>
    </source>
</evidence>
<dbReference type="InterPro" id="IPR000999">
    <property type="entry name" value="RNase_III_dom"/>
</dbReference>
<evidence type="ECO:0000256" key="5">
    <source>
        <dbReference type="ARBA" id="ARBA00022490"/>
    </source>
</evidence>
<accession>A0A4R2L8L8</accession>
<keyword evidence="6 15" id="KW-0698">rRNA processing</keyword>
<dbReference type="FunFam" id="1.10.1520.10:FF:000001">
    <property type="entry name" value="Ribonuclease 3"/>
    <property type="match status" value="1"/>
</dbReference>
<evidence type="ECO:0000256" key="11">
    <source>
        <dbReference type="ARBA" id="ARBA00022759"/>
    </source>
</evidence>
<dbReference type="NCBIfam" id="TIGR02191">
    <property type="entry name" value="RNaseIII"/>
    <property type="match status" value="1"/>
</dbReference>
<dbReference type="Pfam" id="PF14622">
    <property type="entry name" value="Ribonucleas_3_3"/>
    <property type="match status" value="1"/>
</dbReference>
<organism evidence="18 19">
    <name type="scientific">Plasticicumulans lactativorans</name>
    <dbReference type="NCBI Taxonomy" id="1133106"/>
    <lineage>
        <taxon>Bacteria</taxon>
        <taxon>Pseudomonadati</taxon>
        <taxon>Pseudomonadota</taxon>
        <taxon>Gammaproteobacteria</taxon>
        <taxon>Candidatus Competibacteraceae</taxon>
        <taxon>Plasticicumulans</taxon>
    </lineage>
</organism>
<dbReference type="Gene3D" id="3.30.160.20">
    <property type="match status" value="1"/>
</dbReference>
<dbReference type="GO" id="GO:0010468">
    <property type="term" value="P:regulation of gene expression"/>
    <property type="evidence" value="ECO:0007669"/>
    <property type="project" value="TreeGrafter"/>
</dbReference>
<gene>
    <name evidence="15" type="primary">rnc</name>
    <name evidence="18" type="ORF">EV699_11480</name>
</gene>
<feature type="active site" evidence="15">
    <location>
        <position position="44"/>
    </location>
</feature>
<dbReference type="PANTHER" id="PTHR11207">
    <property type="entry name" value="RIBONUCLEASE III"/>
    <property type="match status" value="1"/>
</dbReference>
<dbReference type="InterPro" id="IPR014720">
    <property type="entry name" value="dsRBD_dom"/>
</dbReference>
<evidence type="ECO:0000256" key="3">
    <source>
        <dbReference type="ARBA" id="ARBA00010183"/>
    </source>
</evidence>
<keyword evidence="5 15" id="KW-0963">Cytoplasm</keyword>
<dbReference type="GO" id="GO:0006364">
    <property type="term" value="P:rRNA processing"/>
    <property type="evidence" value="ECO:0007669"/>
    <property type="project" value="UniProtKB-UniRule"/>
</dbReference>
<keyword evidence="19" id="KW-1185">Reference proteome</keyword>
<dbReference type="HAMAP" id="MF_00104">
    <property type="entry name" value="RNase_III"/>
    <property type="match status" value="1"/>
</dbReference>
<feature type="binding site" evidence="15">
    <location>
        <position position="40"/>
    </location>
    <ligand>
        <name>Mg(2+)</name>
        <dbReference type="ChEBI" id="CHEBI:18420"/>
    </ligand>
</feature>
<dbReference type="PROSITE" id="PS50142">
    <property type="entry name" value="RNASE_3_2"/>
    <property type="match status" value="1"/>
</dbReference>
<feature type="active site" evidence="15">
    <location>
        <position position="116"/>
    </location>
</feature>
<dbReference type="AlphaFoldDB" id="A0A4R2L8L8"/>
<comment type="subunit">
    <text evidence="4 15">Homodimer.</text>
</comment>
<evidence type="ECO:0000256" key="14">
    <source>
        <dbReference type="ARBA" id="ARBA00022884"/>
    </source>
</evidence>
<dbReference type="FunFam" id="3.30.160.20:FF:000003">
    <property type="entry name" value="Ribonuclease 3"/>
    <property type="match status" value="1"/>
</dbReference>
<dbReference type="GO" id="GO:0019843">
    <property type="term" value="F:rRNA binding"/>
    <property type="evidence" value="ECO:0007669"/>
    <property type="project" value="UniProtKB-KW"/>
</dbReference>
<dbReference type="CDD" id="cd10845">
    <property type="entry name" value="DSRM_RNAse_III_family"/>
    <property type="match status" value="1"/>
</dbReference>
<dbReference type="InterPro" id="IPR011907">
    <property type="entry name" value="RNase_III"/>
</dbReference>
<dbReference type="GO" id="GO:0006397">
    <property type="term" value="P:mRNA processing"/>
    <property type="evidence" value="ECO:0007669"/>
    <property type="project" value="UniProtKB-UniRule"/>
</dbReference>
<evidence type="ECO:0000256" key="6">
    <source>
        <dbReference type="ARBA" id="ARBA00022552"/>
    </source>
</evidence>
<keyword evidence="15" id="KW-0699">rRNA-binding</keyword>
<dbReference type="Proteomes" id="UP000295765">
    <property type="component" value="Unassembled WGS sequence"/>
</dbReference>
<dbReference type="PANTHER" id="PTHR11207:SF0">
    <property type="entry name" value="RIBONUCLEASE 3"/>
    <property type="match status" value="1"/>
</dbReference>
<evidence type="ECO:0000313" key="19">
    <source>
        <dbReference type="Proteomes" id="UP000295765"/>
    </source>
</evidence>
<evidence type="ECO:0000256" key="1">
    <source>
        <dbReference type="ARBA" id="ARBA00000109"/>
    </source>
</evidence>
<evidence type="ECO:0000259" key="16">
    <source>
        <dbReference type="PROSITE" id="PS50137"/>
    </source>
</evidence>
<dbReference type="Pfam" id="PF00035">
    <property type="entry name" value="dsrm"/>
    <property type="match status" value="1"/>
</dbReference>
<dbReference type="GO" id="GO:0003725">
    <property type="term" value="F:double-stranded RNA binding"/>
    <property type="evidence" value="ECO:0007669"/>
    <property type="project" value="TreeGrafter"/>
</dbReference>
<dbReference type="Gene3D" id="1.10.1520.10">
    <property type="entry name" value="Ribonuclease III domain"/>
    <property type="match status" value="1"/>
</dbReference>
<evidence type="ECO:0000256" key="9">
    <source>
        <dbReference type="ARBA" id="ARBA00022722"/>
    </source>
</evidence>
<evidence type="ECO:0000256" key="15">
    <source>
        <dbReference type="HAMAP-Rule" id="MF_00104"/>
    </source>
</evidence>
<evidence type="ECO:0000256" key="2">
    <source>
        <dbReference type="ARBA" id="ARBA00004496"/>
    </source>
</evidence>
<protein>
    <recommendedName>
        <fullName evidence="15">Ribonuclease 3</fullName>
        <ecNumber evidence="15">3.1.26.3</ecNumber>
    </recommendedName>
    <alternativeName>
        <fullName evidence="15">Ribonuclease III</fullName>
        <shortName evidence="15">RNase III</shortName>
    </alternativeName>
</protein>
<dbReference type="GO" id="GO:0008033">
    <property type="term" value="P:tRNA processing"/>
    <property type="evidence" value="ECO:0007669"/>
    <property type="project" value="UniProtKB-KW"/>
</dbReference>
<evidence type="ECO:0000256" key="12">
    <source>
        <dbReference type="ARBA" id="ARBA00022801"/>
    </source>
</evidence>
<evidence type="ECO:0000256" key="4">
    <source>
        <dbReference type="ARBA" id="ARBA00011738"/>
    </source>
</evidence>
<evidence type="ECO:0000256" key="13">
    <source>
        <dbReference type="ARBA" id="ARBA00022842"/>
    </source>
</evidence>
<feature type="domain" description="RNase III" evidence="17">
    <location>
        <begin position="5"/>
        <end position="127"/>
    </location>
</feature>
<keyword evidence="14 15" id="KW-0694">RNA-binding</keyword>
<dbReference type="OrthoDB" id="9805026at2"/>